<dbReference type="InterPro" id="IPR052734">
    <property type="entry name" value="Nod_factor_acetyltransferase"/>
</dbReference>
<evidence type="ECO:0000313" key="4">
    <source>
        <dbReference type="Proteomes" id="UP000297447"/>
    </source>
</evidence>
<feature type="transmembrane region" description="Helical" evidence="1">
    <location>
        <begin position="178"/>
        <end position="194"/>
    </location>
</feature>
<feature type="transmembrane region" description="Helical" evidence="1">
    <location>
        <begin position="15"/>
        <end position="35"/>
    </location>
</feature>
<comment type="caution">
    <text evidence="3">The sequence shown here is derived from an EMBL/GenBank/DDBJ whole genome shotgun (WGS) entry which is preliminary data.</text>
</comment>
<keyword evidence="4" id="KW-1185">Reference proteome</keyword>
<dbReference type="RefSeq" id="WP_134518636.1">
    <property type="nucleotide sequence ID" value="NZ_SOHE01000024.1"/>
</dbReference>
<feature type="transmembrane region" description="Helical" evidence="1">
    <location>
        <begin position="206"/>
        <end position="227"/>
    </location>
</feature>
<feature type="domain" description="Acyltransferase 3" evidence="2">
    <location>
        <begin position="16"/>
        <end position="312"/>
    </location>
</feature>
<feature type="transmembrane region" description="Helical" evidence="1">
    <location>
        <begin position="151"/>
        <end position="172"/>
    </location>
</feature>
<feature type="transmembrane region" description="Helical" evidence="1">
    <location>
        <begin position="83"/>
        <end position="102"/>
    </location>
</feature>
<feature type="transmembrane region" description="Helical" evidence="1">
    <location>
        <begin position="273"/>
        <end position="291"/>
    </location>
</feature>
<dbReference type="PANTHER" id="PTHR37312:SF1">
    <property type="entry name" value="MEMBRANE-BOUND ACYLTRANSFERASE YKRP-RELATED"/>
    <property type="match status" value="1"/>
</dbReference>
<evidence type="ECO:0000256" key="1">
    <source>
        <dbReference type="SAM" id="Phobius"/>
    </source>
</evidence>
<feature type="transmembrane region" description="Helical" evidence="1">
    <location>
        <begin position="239"/>
        <end position="261"/>
    </location>
</feature>
<protein>
    <recommendedName>
        <fullName evidence="2">Acyltransferase 3 domain-containing protein</fullName>
    </recommendedName>
</protein>
<dbReference type="PANTHER" id="PTHR37312">
    <property type="entry name" value="MEMBRANE-BOUND ACYLTRANSFERASE YKRP-RELATED"/>
    <property type="match status" value="1"/>
</dbReference>
<keyword evidence="1" id="KW-0812">Transmembrane</keyword>
<organism evidence="3 4">
    <name type="scientific">Cryobacterium frigoriphilum</name>
    <dbReference type="NCBI Taxonomy" id="1259150"/>
    <lineage>
        <taxon>Bacteria</taxon>
        <taxon>Bacillati</taxon>
        <taxon>Actinomycetota</taxon>
        <taxon>Actinomycetes</taxon>
        <taxon>Micrococcales</taxon>
        <taxon>Microbacteriaceae</taxon>
        <taxon>Cryobacterium</taxon>
    </lineage>
</organism>
<feature type="transmembrane region" description="Helical" evidence="1">
    <location>
        <begin position="122"/>
        <end position="144"/>
    </location>
</feature>
<dbReference type="InterPro" id="IPR002656">
    <property type="entry name" value="Acyl_transf_3_dom"/>
</dbReference>
<dbReference type="EMBL" id="SOHE01000024">
    <property type="protein sequence ID" value="TFD53011.1"/>
    <property type="molecule type" value="Genomic_DNA"/>
</dbReference>
<dbReference type="Pfam" id="PF01757">
    <property type="entry name" value="Acyl_transf_3"/>
    <property type="match status" value="1"/>
</dbReference>
<dbReference type="Proteomes" id="UP000297447">
    <property type="component" value="Unassembled WGS sequence"/>
</dbReference>
<keyword evidence="1" id="KW-1133">Transmembrane helix</keyword>
<feature type="transmembrane region" description="Helical" evidence="1">
    <location>
        <begin position="297"/>
        <end position="316"/>
    </location>
</feature>
<evidence type="ECO:0000259" key="2">
    <source>
        <dbReference type="Pfam" id="PF01757"/>
    </source>
</evidence>
<dbReference type="AlphaFoldDB" id="A0A4R9A623"/>
<evidence type="ECO:0000313" key="3">
    <source>
        <dbReference type="EMBL" id="TFD53011.1"/>
    </source>
</evidence>
<keyword evidence="1" id="KW-0472">Membrane</keyword>
<accession>A0A4R9A623</accession>
<name>A0A4R9A623_9MICO</name>
<dbReference type="OrthoDB" id="3746662at2"/>
<sequence length="346" mass="37495">MGSVSVGRTTRRRSVAIDTVRVVGLIAVVAGHMWAGSPDDSANPVRIALYSWHVPLFFFLTGYMRSQHKPLAVETIARARSLLVPFAAWTIILGVPYFYWLAQRDGSFLLAITETLWGGGVVRGMFAPYWFLPLLFFVAVLLRALDLAPRWIAWTLGLSGLAASYLFGSTLAMLPHDVFFTLPCMLFALVGAEIRKGLPRVRHSGWWGLTFIAAAAVLLATEVAAPLDMKVGNFGTPVLSVLVALLICAGMVAVATTILDGRDVRAGVVITELARTSMVVLLTHTFFYWLLPAFPLSNLAIFAIALAGSWLLGAAIHRSPFSMTLAGIPRVAPTTSRTDARAPTAR</sequence>
<proteinExistence type="predicted"/>
<reference evidence="3 4" key="1">
    <citation type="submission" date="2019-03" db="EMBL/GenBank/DDBJ databases">
        <title>Genomics of glacier-inhabiting Cryobacterium strains.</title>
        <authorList>
            <person name="Liu Q."/>
            <person name="Xin Y.-H."/>
        </authorList>
    </citation>
    <scope>NUCLEOTIDE SEQUENCE [LARGE SCALE GENOMIC DNA]</scope>
    <source>
        <strain evidence="3 4">Hh14</strain>
    </source>
</reference>
<gene>
    <name evidence="3" type="ORF">E3T55_05795</name>
</gene>
<feature type="transmembrane region" description="Helical" evidence="1">
    <location>
        <begin position="47"/>
        <end position="63"/>
    </location>
</feature>
<dbReference type="GO" id="GO:0016747">
    <property type="term" value="F:acyltransferase activity, transferring groups other than amino-acyl groups"/>
    <property type="evidence" value="ECO:0007669"/>
    <property type="project" value="InterPro"/>
</dbReference>